<evidence type="ECO:0000256" key="3">
    <source>
        <dbReference type="ARBA" id="ARBA00022832"/>
    </source>
</evidence>
<reference evidence="8 9" key="1">
    <citation type="submission" date="2018-11" db="EMBL/GenBank/DDBJ databases">
        <title>Genome sequence of Apiotrichum porosum DSM 27194.</title>
        <authorList>
            <person name="Aliyu H."/>
            <person name="Gorte O."/>
            <person name="Ochsenreither K."/>
        </authorList>
    </citation>
    <scope>NUCLEOTIDE SEQUENCE [LARGE SCALE GENOMIC DNA]</scope>
    <source>
        <strain evidence="8 9">DSM 27194</strain>
    </source>
</reference>
<keyword evidence="2" id="KW-0436">Ligase</keyword>
<feature type="compositionally biased region" description="Basic residues" evidence="5">
    <location>
        <begin position="16"/>
        <end position="30"/>
    </location>
</feature>
<protein>
    <submittedName>
        <fullName evidence="8">Uncharacterized protein</fullName>
    </submittedName>
</protein>
<dbReference type="Pfam" id="PF00501">
    <property type="entry name" value="AMP-binding"/>
    <property type="match status" value="1"/>
</dbReference>
<evidence type="ECO:0000313" key="9">
    <source>
        <dbReference type="Proteomes" id="UP000279236"/>
    </source>
</evidence>
<dbReference type="InterPro" id="IPR000873">
    <property type="entry name" value="AMP-dep_synth/lig_dom"/>
</dbReference>
<sequence>MSPASKDQLQSQASTRLKHHASQLNSRHRNPNALKFQAKPPPGLPVHITPLNPVQFLLRSALIRPRRVALKHPGIGVEWTYAEWAMRVCALAYGLKAKGIKRGDRVGIICPNVPMILDLIQALPAIHAVIVPLNIRLTKPEVNYILDHSGCKLLVVDHEFKHLAADFKGEVIVSNDTGGRDPTDPYEILIESGQHDADTLGWQELELIDNEDANLSICYTSGTTGSPKGVVGTFRGTYLAAMANAMESKLDFESNYLWILPAFHALGWTFPFAVTAATAGQVCLRSVGDYSEVWQSILRDKISTICMAPTVAIGIINSSWARPVPHAIRVLLAGAAPSAFLIKTLETKLNIRVVHVYGLTETYGPFTTCIQHPEWDTELDEEEFFRRKAMQGHAFVTAEEARIVDHEGSNKDGLVDVTPNGNQVGEIVMRGNIVMKEYWNNPEETAKAFEGGFFHSGDLAVRMPYGMISVQDRSKDIIISGGENASSLSIESVIYQHPDVLECAVVARPHEKYGERAHSFVILRPTATSKWQNNADGFAVDLKSFVRPLLPGFARPEWVEIVADLPKTSTGKIQKHELRKRFPKIIPG</sequence>
<dbReference type="Pfam" id="PF13193">
    <property type="entry name" value="AMP-binding_C"/>
    <property type="match status" value="1"/>
</dbReference>
<keyword evidence="3" id="KW-0276">Fatty acid metabolism</keyword>
<evidence type="ECO:0000259" key="7">
    <source>
        <dbReference type="Pfam" id="PF13193"/>
    </source>
</evidence>
<dbReference type="SUPFAM" id="SSF56801">
    <property type="entry name" value="Acetyl-CoA synthetase-like"/>
    <property type="match status" value="1"/>
</dbReference>
<dbReference type="GO" id="GO:0006631">
    <property type="term" value="P:fatty acid metabolic process"/>
    <property type="evidence" value="ECO:0007669"/>
    <property type="project" value="UniProtKB-KW"/>
</dbReference>
<comment type="caution">
    <text evidence="8">The sequence shown here is derived from an EMBL/GenBank/DDBJ whole genome shotgun (WGS) entry which is preliminary data.</text>
</comment>
<dbReference type="OrthoDB" id="10253115at2759"/>
<dbReference type="InterPro" id="IPR020845">
    <property type="entry name" value="AMP-binding_CS"/>
</dbReference>
<dbReference type="AlphaFoldDB" id="A0A427XJ15"/>
<dbReference type="Gene3D" id="3.30.300.30">
    <property type="match status" value="1"/>
</dbReference>
<keyword evidence="4" id="KW-0443">Lipid metabolism</keyword>
<dbReference type="Gene3D" id="3.40.50.12780">
    <property type="entry name" value="N-terminal domain of ligase-like"/>
    <property type="match status" value="1"/>
</dbReference>
<dbReference type="InterPro" id="IPR025110">
    <property type="entry name" value="AMP-bd_C"/>
</dbReference>
<gene>
    <name evidence="8" type="ORF">EHS24_001690</name>
</gene>
<dbReference type="Proteomes" id="UP000279236">
    <property type="component" value="Unassembled WGS sequence"/>
</dbReference>
<dbReference type="GO" id="GO:0016874">
    <property type="term" value="F:ligase activity"/>
    <property type="evidence" value="ECO:0007669"/>
    <property type="project" value="UniProtKB-KW"/>
</dbReference>
<organism evidence="8 9">
    <name type="scientific">Apiotrichum porosum</name>
    <dbReference type="NCBI Taxonomy" id="105984"/>
    <lineage>
        <taxon>Eukaryota</taxon>
        <taxon>Fungi</taxon>
        <taxon>Dikarya</taxon>
        <taxon>Basidiomycota</taxon>
        <taxon>Agaricomycotina</taxon>
        <taxon>Tremellomycetes</taxon>
        <taxon>Trichosporonales</taxon>
        <taxon>Trichosporonaceae</taxon>
        <taxon>Apiotrichum</taxon>
    </lineage>
</organism>
<proteinExistence type="inferred from homology"/>
<dbReference type="InterPro" id="IPR042099">
    <property type="entry name" value="ANL_N_sf"/>
</dbReference>
<feature type="compositionally biased region" description="Polar residues" evidence="5">
    <location>
        <begin position="1"/>
        <end position="15"/>
    </location>
</feature>
<dbReference type="PANTHER" id="PTHR43859">
    <property type="entry name" value="ACYL-ACTIVATING ENZYME"/>
    <property type="match status" value="1"/>
</dbReference>
<evidence type="ECO:0000256" key="2">
    <source>
        <dbReference type="ARBA" id="ARBA00022598"/>
    </source>
</evidence>
<feature type="domain" description="AMP-dependent synthetase/ligase" evidence="6">
    <location>
        <begin position="61"/>
        <end position="439"/>
    </location>
</feature>
<comment type="similarity">
    <text evidence="1">Belongs to the ATP-dependent AMP-binding enzyme family.</text>
</comment>
<feature type="region of interest" description="Disordered" evidence="5">
    <location>
        <begin position="1"/>
        <end position="39"/>
    </location>
</feature>
<accession>A0A427XJ15</accession>
<dbReference type="PROSITE" id="PS00455">
    <property type="entry name" value="AMP_BINDING"/>
    <property type="match status" value="1"/>
</dbReference>
<feature type="domain" description="AMP-binding enzyme C-terminal" evidence="7">
    <location>
        <begin position="490"/>
        <end position="572"/>
    </location>
</feature>
<evidence type="ECO:0000256" key="4">
    <source>
        <dbReference type="ARBA" id="ARBA00023098"/>
    </source>
</evidence>
<dbReference type="GeneID" id="39586233"/>
<dbReference type="InterPro" id="IPR045851">
    <property type="entry name" value="AMP-bd_C_sf"/>
</dbReference>
<evidence type="ECO:0000313" key="8">
    <source>
        <dbReference type="EMBL" id="RSH78782.1"/>
    </source>
</evidence>
<evidence type="ECO:0000256" key="5">
    <source>
        <dbReference type="SAM" id="MobiDB-lite"/>
    </source>
</evidence>
<dbReference type="STRING" id="105984.A0A427XJ15"/>
<dbReference type="PANTHER" id="PTHR43859:SF4">
    <property type="entry name" value="BUTANOATE--COA LIGASE AAE1-RELATED"/>
    <property type="match status" value="1"/>
</dbReference>
<dbReference type="RefSeq" id="XP_028473929.1">
    <property type="nucleotide sequence ID" value="XM_028617466.1"/>
</dbReference>
<dbReference type="EMBL" id="RSCE01000011">
    <property type="protein sequence ID" value="RSH78782.1"/>
    <property type="molecule type" value="Genomic_DNA"/>
</dbReference>
<keyword evidence="9" id="KW-1185">Reference proteome</keyword>
<name>A0A427XJ15_9TREE</name>
<evidence type="ECO:0000259" key="6">
    <source>
        <dbReference type="Pfam" id="PF00501"/>
    </source>
</evidence>
<evidence type="ECO:0000256" key="1">
    <source>
        <dbReference type="ARBA" id="ARBA00006432"/>
    </source>
</evidence>